<keyword evidence="9 19" id="KW-1133">Transmembrane helix</keyword>
<keyword evidence="14" id="KW-0968">Cytoplasmic vesicle</keyword>
<dbReference type="Pfam" id="PF04109">
    <property type="entry name" value="ATG9"/>
    <property type="match status" value="1"/>
</dbReference>
<dbReference type="GO" id="GO:0000139">
    <property type="term" value="C:Golgi membrane"/>
    <property type="evidence" value="ECO:0007669"/>
    <property type="project" value="UniProtKB-SubCell"/>
</dbReference>
<comment type="subcellular location">
    <subcellularLocation>
        <location evidence="1">Cytoplasmic vesicle membrane</location>
        <topology evidence="1">Multi-pass membrane protein</topology>
    </subcellularLocation>
    <subcellularLocation>
        <location evidence="2">Endoplasmic reticulum membrane</location>
        <topology evidence="2">Multi-pass membrane protein</topology>
    </subcellularLocation>
    <subcellularLocation>
        <location evidence="4">Golgi apparatus membrane</location>
        <topology evidence="4">Multi-pass membrane protein</topology>
    </subcellularLocation>
    <subcellularLocation>
        <location evidence="3 19">Preautophagosomal structure membrane</location>
        <topology evidence="3 19">Multi-pass membrane protein</topology>
    </subcellularLocation>
</comment>
<keyword evidence="13 19" id="KW-0472">Membrane</keyword>
<dbReference type="Proteomes" id="UP000799429">
    <property type="component" value="Unassembled WGS sequence"/>
</dbReference>
<evidence type="ECO:0000256" key="14">
    <source>
        <dbReference type="ARBA" id="ARBA00023329"/>
    </source>
</evidence>
<feature type="region of interest" description="Disordered" evidence="20">
    <location>
        <begin position="772"/>
        <end position="896"/>
    </location>
</feature>
<comment type="catalytic activity">
    <reaction evidence="15">
        <text>a 1,2-diacyl-sn-glycero-3-phospho-L-serine(in) = a 1,2-diacyl-sn-glycero-3-phospho-L-serine(out)</text>
        <dbReference type="Rhea" id="RHEA:38663"/>
        <dbReference type="ChEBI" id="CHEBI:57262"/>
    </reaction>
</comment>
<evidence type="ECO:0000256" key="9">
    <source>
        <dbReference type="ARBA" id="ARBA00022989"/>
    </source>
</evidence>
<dbReference type="GO" id="GO:0006869">
    <property type="term" value="P:lipid transport"/>
    <property type="evidence" value="ECO:0007669"/>
    <property type="project" value="UniProtKB-KW"/>
</dbReference>
<comment type="caution">
    <text evidence="21">The sequence shown here is derived from an EMBL/GenBank/DDBJ whole genome shotgun (WGS) entry which is preliminary data.</text>
</comment>
<keyword evidence="12 19" id="KW-0445">Lipid transport</keyword>
<feature type="transmembrane region" description="Helical" evidence="19">
    <location>
        <begin position="568"/>
        <end position="586"/>
    </location>
</feature>
<dbReference type="GO" id="GO:0005789">
    <property type="term" value="C:endoplasmic reticulum membrane"/>
    <property type="evidence" value="ECO:0007669"/>
    <property type="project" value="UniProtKB-SubCell"/>
</dbReference>
<dbReference type="PANTHER" id="PTHR13038">
    <property type="entry name" value="APG9 AUTOPHAGY 9"/>
    <property type="match status" value="1"/>
</dbReference>
<evidence type="ECO:0000256" key="16">
    <source>
        <dbReference type="ARBA" id="ARBA00024615"/>
    </source>
</evidence>
<accession>A0A9P4S5T5</accession>
<keyword evidence="11" id="KW-0333">Golgi apparatus</keyword>
<feature type="transmembrane region" description="Helical" evidence="19">
    <location>
        <begin position="229"/>
        <end position="249"/>
    </location>
</feature>
<dbReference type="AlphaFoldDB" id="A0A9P4S5T5"/>
<dbReference type="OrthoDB" id="2020634at2759"/>
<evidence type="ECO:0000256" key="3">
    <source>
        <dbReference type="ARBA" id="ARBA00004511"/>
    </source>
</evidence>
<evidence type="ECO:0000256" key="11">
    <source>
        <dbReference type="ARBA" id="ARBA00023034"/>
    </source>
</evidence>
<keyword evidence="10 19" id="KW-0072">Autophagy</keyword>
<comment type="catalytic activity">
    <reaction evidence="16">
        <text>a 1,2-diacyl-sn-glycero-3-phosphoethanolamine(in) = a 1,2-diacyl-sn-glycero-3-phosphoethanolamine(out)</text>
        <dbReference type="Rhea" id="RHEA:38895"/>
        <dbReference type="ChEBI" id="CHEBI:64612"/>
    </reaction>
</comment>
<sequence length="930" mass="107173">MMTSNLLSRLLPSNTDAPSIYETIQQHEQDPHPGDLDLEDHAGIALDEENFGNTFEDQDLDRLLEQSRITTESTAFLPQERSPAPKKSRSRSRHRKGQRGADGAIEDDDVPESLLLEGYKDHPTSIPPPIVMQKSRKSPDIERLPSPVPGPSTHNARAQWETTRAQQRLHPTMQEATPPKPNVRPGGNRAFPTNPRDMAMWRWTNVQNLDAFLQEVYSYYMFHGIWSILLSRLLSLLTTAFVMGFTTFLTTCIDYKKIPGSESTEEILIPQCIKQMHGFWNFVLWLAVLVWVYKLIQYVVDIRRLWAMHNFYHYLLDIPDHDIQTVSWQLIVARLMALRDTNPVTAQSITPENRRFLGTQSKQRMDAHDIANRLMRRENYMIALFNKDVLDLNIPVPFLGMRPFFTKMLEFNIDICLTDFVFTREGQVQRIFLTDRRRRELIESLRFRFMVVGILNILCAPVVLIYSLAVYFFRNFIEFQKDPSQIGSRTFTRLAEWKFREFNEVEHLFTRRKNMAYPYANAYLEQFPKDKMAQLYTFVSFIASSLAAVLGLATLWDSELFLGFELTPGRTVVFWLGVLTAVWAATRGPQLEEFFVLDPQFALNQVIECIHYCPESWKDRLHTDEVRREFSSLYKMKLVVFLEEILSIIVTPYILMISMPRCSERLIDFFREFTIHVDGLGHVCSFAVFDFQKGPENANQNRMGPQGHKPDGLRDDYYATKDQKMLQSYYGFLDHYAGTNGGRGAIHNRSQMRNFHPPPIFPALTNSALQHAETSNMTGSRYRPPPRQASISRTPRFGPSDGTAPIHSILLDPHHQPSMSTHQQHPHTSPQHRAIHTRHRSARQHPLDDSRAFNERDELSPRRDITTSRILEEDSELGGSWRTTRAAQTDDDEEDDRALELGDKGAGVLGLLTQFSKAQTEARGGPSAIH</sequence>
<evidence type="ECO:0000256" key="15">
    <source>
        <dbReference type="ARBA" id="ARBA00024479"/>
    </source>
</evidence>
<evidence type="ECO:0000256" key="8">
    <source>
        <dbReference type="ARBA" id="ARBA00022692"/>
    </source>
</evidence>
<comment type="similarity">
    <text evidence="5 19">Belongs to the ATG9 family.</text>
</comment>
<evidence type="ECO:0000256" key="6">
    <source>
        <dbReference type="ARBA" id="ARBA00018074"/>
    </source>
</evidence>
<keyword evidence="7 19" id="KW-0813">Transport</keyword>
<dbReference type="GO" id="GO:0030659">
    <property type="term" value="C:cytoplasmic vesicle membrane"/>
    <property type="evidence" value="ECO:0007669"/>
    <property type="project" value="UniProtKB-SubCell"/>
</dbReference>
<evidence type="ECO:0000313" key="21">
    <source>
        <dbReference type="EMBL" id="KAF2835578.1"/>
    </source>
</evidence>
<evidence type="ECO:0000256" key="13">
    <source>
        <dbReference type="ARBA" id="ARBA00023136"/>
    </source>
</evidence>
<dbReference type="InterPro" id="IPR007241">
    <property type="entry name" value="Autophagy-rel_prot_9"/>
</dbReference>
<dbReference type="PANTHER" id="PTHR13038:SF10">
    <property type="entry name" value="AUTOPHAGY-RELATED PROTEIN 9"/>
    <property type="match status" value="1"/>
</dbReference>
<name>A0A9P4S5T5_9PEZI</name>
<protein>
    <recommendedName>
        <fullName evidence="6 19">Autophagy-related protein 9</fullName>
    </recommendedName>
</protein>
<evidence type="ECO:0000256" key="7">
    <source>
        <dbReference type="ARBA" id="ARBA00022448"/>
    </source>
</evidence>
<evidence type="ECO:0000256" key="5">
    <source>
        <dbReference type="ARBA" id="ARBA00006185"/>
    </source>
</evidence>
<dbReference type="GO" id="GO:0061709">
    <property type="term" value="P:reticulophagy"/>
    <property type="evidence" value="ECO:0007669"/>
    <property type="project" value="TreeGrafter"/>
</dbReference>
<evidence type="ECO:0000256" key="4">
    <source>
        <dbReference type="ARBA" id="ARBA00004653"/>
    </source>
</evidence>
<dbReference type="GO" id="GO:0034727">
    <property type="term" value="P:piecemeal microautophagy of the nucleus"/>
    <property type="evidence" value="ECO:0007669"/>
    <property type="project" value="TreeGrafter"/>
</dbReference>
<keyword evidence="8 19" id="KW-0812">Transmembrane</keyword>
<dbReference type="GO" id="GO:0005776">
    <property type="term" value="C:autophagosome"/>
    <property type="evidence" value="ECO:0007669"/>
    <property type="project" value="TreeGrafter"/>
</dbReference>
<feature type="compositionally biased region" description="Basic residues" evidence="20">
    <location>
        <begin position="84"/>
        <end position="98"/>
    </location>
</feature>
<feature type="transmembrane region" description="Helical" evidence="19">
    <location>
        <begin position="278"/>
        <end position="296"/>
    </location>
</feature>
<proteinExistence type="inferred from homology"/>
<feature type="compositionally biased region" description="Basic residues" evidence="20">
    <location>
        <begin position="833"/>
        <end position="843"/>
    </location>
</feature>
<dbReference type="EMBL" id="MU006107">
    <property type="protein sequence ID" value="KAF2835578.1"/>
    <property type="molecule type" value="Genomic_DNA"/>
</dbReference>
<reference evidence="21" key="1">
    <citation type="journal article" date="2020" name="Stud. Mycol.">
        <title>101 Dothideomycetes genomes: a test case for predicting lifestyles and emergence of pathogens.</title>
        <authorList>
            <person name="Haridas S."/>
            <person name="Albert R."/>
            <person name="Binder M."/>
            <person name="Bloem J."/>
            <person name="Labutti K."/>
            <person name="Salamov A."/>
            <person name="Andreopoulos B."/>
            <person name="Baker S."/>
            <person name="Barry K."/>
            <person name="Bills G."/>
            <person name="Bluhm B."/>
            <person name="Cannon C."/>
            <person name="Castanera R."/>
            <person name="Culley D."/>
            <person name="Daum C."/>
            <person name="Ezra D."/>
            <person name="Gonzalez J."/>
            <person name="Henrissat B."/>
            <person name="Kuo A."/>
            <person name="Liang C."/>
            <person name="Lipzen A."/>
            <person name="Lutzoni F."/>
            <person name="Magnuson J."/>
            <person name="Mondo S."/>
            <person name="Nolan M."/>
            <person name="Ohm R."/>
            <person name="Pangilinan J."/>
            <person name="Park H.-J."/>
            <person name="Ramirez L."/>
            <person name="Alfaro M."/>
            <person name="Sun H."/>
            <person name="Tritt A."/>
            <person name="Yoshinaga Y."/>
            <person name="Zwiers L.-H."/>
            <person name="Turgeon B."/>
            <person name="Goodwin S."/>
            <person name="Spatafora J."/>
            <person name="Crous P."/>
            <person name="Grigoriev I."/>
        </authorList>
    </citation>
    <scope>NUCLEOTIDE SEQUENCE</scope>
    <source>
        <strain evidence="21">CBS 101060</strain>
    </source>
</reference>
<feature type="compositionally biased region" description="Basic and acidic residues" evidence="20">
    <location>
        <begin position="845"/>
        <end position="872"/>
    </location>
</feature>
<evidence type="ECO:0000256" key="10">
    <source>
        <dbReference type="ARBA" id="ARBA00023006"/>
    </source>
</evidence>
<dbReference type="GO" id="GO:0034497">
    <property type="term" value="P:protein localization to phagophore assembly site"/>
    <property type="evidence" value="ECO:0007669"/>
    <property type="project" value="TreeGrafter"/>
</dbReference>
<organism evidence="21 22">
    <name type="scientific">Patellaria atrata CBS 101060</name>
    <dbReference type="NCBI Taxonomy" id="1346257"/>
    <lineage>
        <taxon>Eukaryota</taxon>
        <taxon>Fungi</taxon>
        <taxon>Dikarya</taxon>
        <taxon>Ascomycota</taxon>
        <taxon>Pezizomycotina</taxon>
        <taxon>Dothideomycetes</taxon>
        <taxon>Dothideomycetes incertae sedis</taxon>
        <taxon>Patellariales</taxon>
        <taxon>Patellariaceae</taxon>
        <taxon>Patellaria</taxon>
    </lineage>
</organism>
<dbReference type="GO" id="GO:0000422">
    <property type="term" value="P:autophagy of mitochondrion"/>
    <property type="evidence" value="ECO:0007669"/>
    <property type="project" value="TreeGrafter"/>
</dbReference>
<comment type="function">
    <text evidence="19">Phospholipid scramblase involved in autophagy. Cycles between the preautophagosomal structure/phagophore assembly site (PAS) and the cytoplasmic vesicle pool and supplies membrane for the growing autophagosome. Lipid scramblase activity plays a key role in preautophagosomal structure/phagophore assembly by distributing the phospholipids that arrive through ATG2 from the cytoplasmic to the luminal leaflet of the bilayer, thereby driving autophagosomal membrane expansion.</text>
</comment>
<comment type="catalytic activity">
    <reaction evidence="18">
        <text>a 1,2-diacyl-sn-glycero-3-phosphocholine(in) = a 1,2-diacyl-sn-glycero-3-phosphocholine(out)</text>
        <dbReference type="Rhea" id="RHEA:38571"/>
        <dbReference type="ChEBI" id="CHEBI:57643"/>
    </reaction>
</comment>
<evidence type="ECO:0000256" key="19">
    <source>
        <dbReference type="RuleBase" id="RU364027"/>
    </source>
</evidence>
<gene>
    <name evidence="21" type="ORF">M501DRAFT_1019576</name>
</gene>
<evidence type="ECO:0000256" key="18">
    <source>
        <dbReference type="ARBA" id="ARBA00024631"/>
    </source>
</evidence>
<evidence type="ECO:0000256" key="2">
    <source>
        <dbReference type="ARBA" id="ARBA00004477"/>
    </source>
</evidence>
<evidence type="ECO:0000256" key="17">
    <source>
        <dbReference type="ARBA" id="ARBA00024621"/>
    </source>
</evidence>
<evidence type="ECO:0000256" key="20">
    <source>
        <dbReference type="SAM" id="MobiDB-lite"/>
    </source>
</evidence>
<feature type="compositionally biased region" description="Low complexity" evidence="20">
    <location>
        <begin position="820"/>
        <end position="832"/>
    </location>
</feature>
<feature type="transmembrane region" description="Helical" evidence="19">
    <location>
        <begin position="447"/>
        <end position="473"/>
    </location>
</feature>
<comment type="catalytic activity">
    <reaction evidence="17">
        <text>a 1,2-diacyl-sn-glycero-3-phospho-(1D-myo-inositol-3-phosphate)(in) = a 1,2-diacyl-sn-glycero-3-phospho-(1D-myo-inositol-3-phosphate)(out)</text>
        <dbReference type="Rhea" id="RHEA:67920"/>
        <dbReference type="ChEBI" id="CHEBI:58088"/>
    </reaction>
</comment>
<evidence type="ECO:0000256" key="1">
    <source>
        <dbReference type="ARBA" id="ARBA00004439"/>
    </source>
</evidence>
<evidence type="ECO:0000256" key="12">
    <source>
        <dbReference type="ARBA" id="ARBA00023055"/>
    </source>
</evidence>
<feature type="region of interest" description="Disordered" evidence="20">
    <location>
        <begin position="70"/>
        <end position="155"/>
    </location>
</feature>
<evidence type="ECO:0000313" key="22">
    <source>
        <dbReference type="Proteomes" id="UP000799429"/>
    </source>
</evidence>
<feature type="transmembrane region" description="Helical" evidence="19">
    <location>
        <begin position="535"/>
        <end position="556"/>
    </location>
</feature>
<keyword evidence="22" id="KW-1185">Reference proteome</keyword>
<dbReference type="GO" id="GO:0034045">
    <property type="term" value="C:phagophore assembly site membrane"/>
    <property type="evidence" value="ECO:0007669"/>
    <property type="project" value="UniProtKB-SubCell"/>
</dbReference>
<feature type="transmembrane region" description="Helical" evidence="19">
    <location>
        <begin position="638"/>
        <end position="657"/>
    </location>
</feature>